<evidence type="ECO:0000256" key="2">
    <source>
        <dbReference type="SAM" id="Coils"/>
    </source>
</evidence>
<dbReference type="Gene3D" id="3.30.2400.10">
    <property type="entry name" value="Major capsid protein gp5"/>
    <property type="match status" value="1"/>
</dbReference>
<proteinExistence type="predicted"/>
<dbReference type="RefSeq" id="WP_245985710.1">
    <property type="nucleotide sequence ID" value="NZ_CP021330.1"/>
</dbReference>
<sequence>MNKHLLKGSASASARPIERKNDNGGGNRATGSESKNAIENFMHAFEEFKQANDDRLSQIEKIGTADILSEEKTERINAVLDKFEDVNQKATMAEKNAKALKELQENFDALETAIKRSPTGNTETKQDRVNDWARAVVAHHIIGAANLSENQRKAIEDVEQEWKALNVGTSSAGGHLAPAEFVREIIKAETLLSPVRSLARVRQTANRSVEIPKRTGQFAAQWVAEHGSKSETTGLTYGLEEVPTHEFYALIDISNQMLEDSAFNMQAEISEESSEQFSVAEGTAFVTGDGIGKPEGFMTNSNVGETNQGEAADLTDGDGLLELKHAIKTAYARNASWVMNRTTIGKVRRLKDGSGNYLWIPGVAQGAPNTIDGDPYVEMPDMPDVGAGLYPIAYGDFRRAYTWVDRVTMEMLRDPYTQATSGNVRFIMRKRVGGQVVLPEAIQKLKISA</sequence>
<feature type="domain" description="Phage capsid-like C-terminal" evidence="4">
    <location>
        <begin position="173"/>
        <end position="446"/>
    </location>
</feature>
<dbReference type="AlphaFoldDB" id="A0A2R4MEC9"/>
<accession>A0A2R4MEC9</accession>
<dbReference type="InterPro" id="IPR024455">
    <property type="entry name" value="Phage_capsid"/>
</dbReference>
<evidence type="ECO:0000313" key="5">
    <source>
        <dbReference type="EMBL" id="AVX04333.1"/>
    </source>
</evidence>
<evidence type="ECO:0000256" key="1">
    <source>
        <dbReference type="ARBA" id="ARBA00004328"/>
    </source>
</evidence>
<feature type="coiled-coil region" evidence="2">
    <location>
        <begin position="83"/>
        <end position="113"/>
    </location>
</feature>
<evidence type="ECO:0000313" key="6">
    <source>
        <dbReference type="Proteomes" id="UP000258927"/>
    </source>
</evidence>
<name>A0A2R4MEC9_9HYPH</name>
<protein>
    <recommendedName>
        <fullName evidence="4">Phage capsid-like C-terminal domain-containing protein</fullName>
    </recommendedName>
</protein>
<organism evidence="5 6">
    <name type="scientific">Maritalea myrionectae</name>
    <dbReference type="NCBI Taxonomy" id="454601"/>
    <lineage>
        <taxon>Bacteria</taxon>
        <taxon>Pseudomonadati</taxon>
        <taxon>Pseudomonadota</taxon>
        <taxon>Alphaproteobacteria</taxon>
        <taxon>Hyphomicrobiales</taxon>
        <taxon>Devosiaceae</taxon>
        <taxon>Maritalea</taxon>
    </lineage>
</organism>
<dbReference type="Proteomes" id="UP000258927">
    <property type="component" value="Chromosome"/>
</dbReference>
<dbReference type="Gene3D" id="3.30.2320.10">
    <property type="entry name" value="hypothetical protein PF0899 domain"/>
    <property type="match status" value="1"/>
</dbReference>
<dbReference type="Pfam" id="PF05065">
    <property type="entry name" value="Phage_capsid"/>
    <property type="match status" value="1"/>
</dbReference>
<gene>
    <name evidence="5" type="ORF">MXMO3_01808</name>
</gene>
<dbReference type="InterPro" id="IPR054612">
    <property type="entry name" value="Phage_capsid-like_C"/>
</dbReference>
<feature type="region of interest" description="Disordered" evidence="3">
    <location>
        <begin position="1"/>
        <end position="33"/>
    </location>
</feature>
<dbReference type="KEGG" id="mmyr:MXMO3_01808"/>
<evidence type="ECO:0000256" key="3">
    <source>
        <dbReference type="SAM" id="MobiDB-lite"/>
    </source>
</evidence>
<keyword evidence="2" id="KW-0175">Coiled coil</keyword>
<reference evidence="5 6" key="1">
    <citation type="submission" date="2017-05" db="EMBL/GenBank/DDBJ databases">
        <title>Genome Analysis of Maritalea myrionectae HL2708#5.</title>
        <authorList>
            <consortium name="Cotde Inc.-PKNU"/>
            <person name="Jang D."/>
            <person name="Oh H.-M."/>
        </authorList>
    </citation>
    <scope>NUCLEOTIDE SEQUENCE [LARGE SCALE GENOMIC DNA]</scope>
    <source>
        <strain evidence="5 6">HL2708#5</strain>
    </source>
</reference>
<dbReference type="SUPFAM" id="SSF56563">
    <property type="entry name" value="Major capsid protein gp5"/>
    <property type="match status" value="1"/>
</dbReference>
<dbReference type="NCBIfam" id="TIGR01554">
    <property type="entry name" value="major_cap_HK97"/>
    <property type="match status" value="1"/>
</dbReference>
<keyword evidence="6" id="KW-1185">Reference proteome</keyword>
<dbReference type="EMBL" id="CP021330">
    <property type="protein sequence ID" value="AVX04333.1"/>
    <property type="molecule type" value="Genomic_DNA"/>
</dbReference>
<comment type="subcellular location">
    <subcellularLocation>
        <location evidence="1">Virion</location>
    </subcellularLocation>
</comment>
<evidence type="ECO:0000259" key="4">
    <source>
        <dbReference type="Pfam" id="PF05065"/>
    </source>
</evidence>